<gene>
    <name evidence="3" type="ORF">IAI61_21145</name>
</gene>
<dbReference type="RefSeq" id="WP_207419727.1">
    <property type="nucleotide sequence ID" value="NZ_CP061177.1"/>
</dbReference>
<protein>
    <submittedName>
        <fullName evidence="3">Helix-turn-helix transcriptional regulator</fullName>
    </submittedName>
</protein>
<name>A0ABS3KVQ0_9PROT</name>
<evidence type="ECO:0000256" key="1">
    <source>
        <dbReference type="SAM" id="MobiDB-lite"/>
    </source>
</evidence>
<feature type="region of interest" description="Disordered" evidence="1">
    <location>
        <begin position="86"/>
        <end position="110"/>
    </location>
</feature>
<dbReference type="InterPro" id="IPR001387">
    <property type="entry name" value="Cro/C1-type_HTH"/>
</dbReference>
<evidence type="ECO:0000313" key="3">
    <source>
        <dbReference type="EMBL" id="MBO1081549.1"/>
    </source>
</evidence>
<dbReference type="SUPFAM" id="SSF47413">
    <property type="entry name" value="lambda repressor-like DNA-binding domains"/>
    <property type="match status" value="1"/>
</dbReference>
<comment type="caution">
    <text evidence="3">The sequence shown here is derived from an EMBL/GenBank/DDBJ whole genome shotgun (WGS) entry which is preliminary data.</text>
</comment>
<organism evidence="3 4">
    <name type="scientific">Roseomonas haemaphysalidis</name>
    <dbReference type="NCBI Taxonomy" id="2768162"/>
    <lineage>
        <taxon>Bacteria</taxon>
        <taxon>Pseudomonadati</taxon>
        <taxon>Pseudomonadota</taxon>
        <taxon>Alphaproteobacteria</taxon>
        <taxon>Acetobacterales</taxon>
        <taxon>Roseomonadaceae</taxon>
        <taxon>Roseomonas</taxon>
    </lineage>
</organism>
<accession>A0ABS3KVQ0</accession>
<dbReference type="InterPro" id="IPR010982">
    <property type="entry name" value="Lambda_DNA-bd_dom_sf"/>
</dbReference>
<evidence type="ECO:0000313" key="4">
    <source>
        <dbReference type="Proteomes" id="UP001518989"/>
    </source>
</evidence>
<dbReference type="PROSITE" id="PS50943">
    <property type="entry name" value="HTH_CROC1"/>
    <property type="match status" value="1"/>
</dbReference>
<reference evidence="3 4" key="1">
    <citation type="submission" date="2020-09" db="EMBL/GenBank/DDBJ databases">
        <title>Roseomonas.</title>
        <authorList>
            <person name="Zhu W."/>
        </authorList>
    </citation>
    <scope>NUCLEOTIDE SEQUENCE [LARGE SCALE GENOMIC DNA]</scope>
    <source>
        <strain evidence="3 4">573</strain>
    </source>
</reference>
<dbReference type="EMBL" id="JACTNG010000016">
    <property type="protein sequence ID" value="MBO1081549.1"/>
    <property type="molecule type" value="Genomic_DNA"/>
</dbReference>
<keyword evidence="4" id="KW-1185">Reference proteome</keyword>
<evidence type="ECO:0000259" key="2">
    <source>
        <dbReference type="PROSITE" id="PS50943"/>
    </source>
</evidence>
<feature type="domain" description="HTH cro/C1-type" evidence="2">
    <location>
        <begin position="24"/>
        <end position="78"/>
    </location>
</feature>
<dbReference type="SMART" id="SM00530">
    <property type="entry name" value="HTH_XRE"/>
    <property type="match status" value="1"/>
</dbReference>
<sequence>MADDSASIVMPGASLVDTHVARQLRRLRVARNVTQTQLAAGLGVSTQLIHKYEVSRTRISPGRLYLCARLLNVPVSYFFDTLHTAGGPSPLPPRRPARADDWITTAAGHD</sequence>
<dbReference type="Gene3D" id="1.10.260.40">
    <property type="entry name" value="lambda repressor-like DNA-binding domains"/>
    <property type="match status" value="1"/>
</dbReference>
<dbReference type="Pfam" id="PF01381">
    <property type="entry name" value="HTH_3"/>
    <property type="match status" value="1"/>
</dbReference>
<dbReference type="Proteomes" id="UP001518989">
    <property type="component" value="Unassembled WGS sequence"/>
</dbReference>
<proteinExistence type="predicted"/>
<dbReference type="CDD" id="cd00093">
    <property type="entry name" value="HTH_XRE"/>
    <property type="match status" value="1"/>
</dbReference>